<evidence type="ECO:0000313" key="2">
    <source>
        <dbReference type="EMBL" id="MTH61855.1"/>
    </source>
</evidence>
<dbReference type="GO" id="GO:0008168">
    <property type="term" value="F:methyltransferase activity"/>
    <property type="evidence" value="ECO:0007669"/>
    <property type="project" value="UniProtKB-KW"/>
</dbReference>
<dbReference type="SUPFAM" id="SSF53335">
    <property type="entry name" value="S-adenosyl-L-methionine-dependent methyltransferases"/>
    <property type="match status" value="1"/>
</dbReference>
<dbReference type="Proteomes" id="UP000449846">
    <property type="component" value="Unassembled WGS sequence"/>
</dbReference>
<protein>
    <submittedName>
        <fullName evidence="2">Methyltransferase domain-containing protein</fullName>
    </submittedName>
</protein>
<comment type="caution">
    <text evidence="2">The sequence shown here is derived from an EMBL/GenBank/DDBJ whole genome shotgun (WGS) entry which is preliminary data.</text>
</comment>
<gene>
    <name evidence="2" type="ORF">GL300_21900</name>
</gene>
<dbReference type="InterPro" id="IPR029063">
    <property type="entry name" value="SAM-dependent_MTases_sf"/>
</dbReference>
<accession>A0A844HUB9</accession>
<dbReference type="Gene3D" id="3.40.50.150">
    <property type="entry name" value="Vaccinia Virus protein VP39"/>
    <property type="match status" value="1"/>
</dbReference>
<dbReference type="EMBL" id="WMIG01000021">
    <property type="protein sequence ID" value="MTH61855.1"/>
    <property type="molecule type" value="Genomic_DNA"/>
</dbReference>
<dbReference type="GO" id="GO:0032259">
    <property type="term" value="P:methylation"/>
    <property type="evidence" value="ECO:0007669"/>
    <property type="project" value="UniProtKB-KW"/>
</dbReference>
<evidence type="ECO:0000313" key="3">
    <source>
        <dbReference type="Proteomes" id="UP000449846"/>
    </source>
</evidence>
<keyword evidence="2" id="KW-0808">Transferase</keyword>
<feature type="domain" description="Methyltransferase" evidence="1">
    <location>
        <begin position="46"/>
        <end position="136"/>
    </location>
</feature>
<proteinExistence type="predicted"/>
<sequence length="206" mass="23691">MRVMNFQLRLGHSEQVNHNHRNVLDAEVEQARAVTRQLTRRHYSSVLELGCSPVTAAADLARRADRFLALDDDPRNVEAARARLICRPQARVRHASVPRNWPRRAFDLIVISEMIARLNRFELRALARRCAETLSDCGELILFCDLEDSRSTVQRIAAAEEFRREFGRLRQLEITRHAHARSALHLTILARGQIVPRAQFETREGA</sequence>
<keyword evidence="2" id="KW-0489">Methyltransferase</keyword>
<dbReference type="InterPro" id="IPR041698">
    <property type="entry name" value="Methyltransf_25"/>
</dbReference>
<dbReference type="OrthoDB" id="116799at2"/>
<dbReference type="Pfam" id="PF13649">
    <property type="entry name" value="Methyltransf_25"/>
    <property type="match status" value="1"/>
</dbReference>
<organism evidence="2 3">
    <name type="scientific">Paracoccus litorisediminis</name>
    <dbReference type="NCBI Taxonomy" id="2006130"/>
    <lineage>
        <taxon>Bacteria</taxon>
        <taxon>Pseudomonadati</taxon>
        <taxon>Pseudomonadota</taxon>
        <taxon>Alphaproteobacteria</taxon>
        <taxon>Rhodobacterales</taxon>
        <taxon>Paracoccaceae</taxon>
        <taxon>Paracoccus</taxon>
    </lineage>
</organism>
<dbReference type="AlphaFoldDB" id="A0A844HUB9"/>
<name>A0A844HUB9_9RHOB</name>
<evidence type="ECO:0000259" key="1">
    <source>
        <dbReference type="Pfam" id="PF13649"/>
    </source>
</evidence>
<keyword evidence="3" id="KW-1185">Reference proteome</keyword>
<reference evidence="2 3" key="1">
    <citation type="submission" date="2019-11" db="EMBL/GenBank/DDBJ databases">
        <authorList>
            <person name="Dong K."/>
        </authorList>
    </citation>
    <scope>NUCLEOTIDE SEQUENCE [LARGE SCALE GENOMIC DNA]</scope>
    <source>
        <strain evidence="2 3">NBRC 112902</strain>
    </source>
</reference>